<evidence type="ECO:0000256" key="1">
    <source>
        <dbReference type="SAM" id="MobiDB-lite"/>
    </source>
</evidence>
<accession>A0A9W6FVW3</accession>
<feature type="compositionally biased region" description="Basic and acidic residues" evidence="1">
    <location>
        <begin position="212"/>
        <end position="228"/>
    </location>
</feature>
<dbReference type="Proteomes" id="UP001144372">
    <property type="component" value="Unassembled WGS sequence"/>
</dbReference>
<evidence type="ECO:0000313" key="2">
    <source>
        <dbReference type="EMBL" id="GLI35884.1"/>
    </source>
</evidence>
<dbReference type="AlphaFoldDB" id="A0A9W6FVW3"/>
<evidence type="ECO:0008006" key="4">
    <source>
        <dbReference type="Google" id="ProtNLM"/>
    </source>
</evidence>
<organism evidence="2 3">
    <name type="scientific">Desulforhabdus amnigena</name>
    <dbReference type="NCBI Taxonomy" id="40218"/>
    <lineage>
        <taxon>Bacteria</taxon>
        <taxon>Pseudomonadati</taxon>
        <taxon>Thermodesulfobacteriota</taxon>
        <taxon>Syntrophobacteria</taxon>
        <taxon>Syntrophobacterales</taxon>
        <taxon>Syntrophobacteraceae</taxon>
        <taxon>Desulforhabdus</taxon>
    </lineage>
</organism>
<reference evidence="2" key="1">
    <citation type="submission" date="2022-12" db="EMBL/GenBank/DDBJ databases">
        <title>Reference genome sequencing for broad-spectrum identification of bacterial and archaeal isolates by mass spectrometry.</title>
        <authorList>
            <person name="Sekiguchi Y."/>
            <person name="Tourlousse D.M."/>
        </authorList>
    </citation>
    <scope>NUCLEOTIDE SEQUENCE</scope>
    <source>
        <strain evidence="2">ASRB1</strain>
    </source>
</reference>
<proteinExistence type="predicted"/>
<protein>
    <recommendedName>
        <fullName evidence="4">ISKra4 family transposase</fullName>
    </recommendedName>
</protein>
<sequence length="410" mass="46353">MTPAYQIERICEAFDASCEQFESMLGKLSSEENMEMEHGQVETLIMRMGMELKRRLLQGHFDIRGAVEPKRDDVAGPDGRILTHCRTDCEEKLMSLFGQVTVRRKGYSLPGVSSQFPLNAALNLPPDKYSHGLRRRVAEEVANSSFDQTVESIQNTTGGKVPKRQTEEIAVSVAQDFDSFYSGRQTNGPEQASNILAMSVDQKGVVMRKEDLRPATRKAAEEANERCGSRLSPGEKPNRKRMATVAAVYSVESHKRTPEMIMGVKPQKTDRPRAENKRVWASVEKEPEEVIKAMLDEAIRRDPDRKRPWVVLLDGAEKQLDLVLSIIFGYRSDVTIILDFIHVLEYVWKAAYSFCAVGSKEAEEWVAERAFKILRGEAQSVAAQMRRSAIELGKEKQKAVEKCADYLEKY</sequence>
<comment type="caution">
    <text evidence="2">The sequence shown here is derived from an EMBL/GenBank/DDBJ whole genome shotgun (WGS) entry which is preliminary data.</text>
</comment>
<keyword evidence="3" id="KW-1185">Reference proteome</keyword>
<dbReference type="EMBL" id="BSDR01000001">
    <property type="protein sequence ID" value="GLI35884.1"/>
    <property type="molecule type" value="Genomic_DNA"/>
</dbReference>
<gene>
    <name evidence="2" type="ORF">DAMNIGENAA_33170</name>
</gene>
<name>A0A9W6FVW3_9BACT</name>
<evidence type="ECO:0000313" key="3">
    <source>
        <dbReference type="Proteomes" id="UP001144372"/>
    </source>
</evidence>
<dbReference type="NCBIfam" id="NF033572">
    <property type="entry name" value="transpos_ISKra4"/>
    <property type="match status" value="1"/>
</dbReference>
<feature type="region of interest" description="Disordered" evidence="1">
    <location>
        <begin position="212"/>
        <end position="239"/>
    </location>
</feature>